<organism evidence="2 3">
    <name type="scientific">Cymbomonas tetramitiformis</name>
    <dbReference type="NCBI Taxonomy" id="36881"/>
    <lineage>
        <taxon>Eukaryota</taxon>
        <taxon>Viridiplantae</taxon>
        <taxon>Chlorophyta</taxon>
        <taxon>Pyramimonadophyceae</taxon>
        <taxon>Pyramimonadales</taxon>
        <taxon>Pyramimonadaceae</taxon>
        <taxon>Cymbomonas</taxon>
    </lineage>
</organism>
<comment type="caution">
    <text evidence="2">The sequence shown here is derived from an EMBL/GenBank/DDBJ whole genome shotgun (WGS) entry which is preliminary data.</text>
</comment>
<dbReference type="Proteomes" id="UP001190700">
    <property type="component" value="Unassembled WGS sequence"/>
</dbReference>
<gene>
    <name evidence="2" type="ORF">CYMTET_49534</name>
</gene>
<reference evidence="2 3" key="1">
    <citation type="journal article" date="2015" name="Genome Biol. Evol.">
        <title>Comparative Genomics of a Bacterivorous Green Alga Reveals Evolutionary Causalities and Consequences of Phago-Mixotrophic Mode of Nutrition.</title>
        <authorList>
            <person name="Burns J.A."/>
            <person name="Paasch A."/>
            <person name="Narechania A."/>
            <person name="Kim E."/>
        </authorList>
    </citation>
    <scope>NUCLEOTIDE SEQUENCE [LARGE SCALE GENOMIC DNA]</scope>
    <source>
        <strain evidence="2 3">PLY_AMNH</strain>
    </source>
</reference>
<evidence type="ECO:0000313" key="3">
    <source>
        <dbReference type="Proteomes" id="UP001190700"/>
    </source>
</evidence>
<accession>A0AAE0EUG1</accession>
<protein>
    <submittedName>
        <fullName evidence="2">Uncharacterized protein</fullName>
    </submittedName>
</protein>
<name>A0AAE0EUG1_9CHLO</name>
<dbReference type="AlphaFoldDB" id="A0AAE0EUG1"/>
<dbReference type="EMBL" id="LGRX02033585">
    <property type="protein sequence ID" value="KAK3240639.1"/>
    <property type="molecule type" value="Genomic_DNA"/>
</dbReference>
<proteinExistence type="predicted"/>
<evidence type="ECO:0000313" key="2">
    <source>
        <dbReference type="EMBL" id="KAK3240639.1"/>
    </source>
</evidence>
<feature type="region of interest" description="Disordered" evidence="1">
    <location>
        <begin position="158"/>
        <end position="188"/>
    </location>
</feature>
<evidence type="ECO:0000256" key="1">
    <source>
        <dbReference type="SAM" id="MobiDB-lite"/>
    </source>
</evidence>
<sequence length="245" mass="27309">MQKNKGDLEWKDLEDIDRVQDKIKDEVEEWSLSIFQDLLRRQSCPYSVYELKNFGIDLNAAVADIRVAESKKITTKQVPPPSNYSPKGRKPCSLCNEGYAHAGREDDCWVGGKNSKCPSDYTVSRINSARPDRPGHANKPFETLAKEIKDKLAQDMDDIKSGVSSSSASVRGTSDDEEEASRAAIQEEFEDVDEDPLSAAQGHVHVTLVSVKKIQGFTPMTPEEHQEGNPLRSASKACGLLWLHY</sequence>
<keyword evidence="3" id="KW-1185">Reference proteome</keyword>
<feature type="compositionally biased region" description="Low complexity" evidence="1">
    <location>
        <begin position="161"/>
        <end position="172"/>
    </location>
</feature>